<evidence type="ECO:0000259" key="5">
    <source>
        <dbReference type="SMART" id="SM00478"/>
    </source>
</evidence>
<dbReference type="PIRSF" id="PIRSF001435">
    <property type="entry name" value="Nth"/>
    <property type="match status" value="1"/>
</dbReference>
<organism evidence="6 7">
    <name type="scientific">Ferroplasma acidiphilum</name>
    <dbReference type="NCBI Taxonomy" id="74969"/>
    <lineage>
        <taxon>Archaea</taxon>
        <taxon>Methanobacteriati</taxon>
        <taxon>Thermoplasmatota</taxon>
        <taxon>Thermoplasmata</taxon>
        <taxon>Thermoplasmatales</taxon>
        <taxon>Ferroplasmaceae</taxon>
        <taxon>Ferroplasma</taxon>
    </lineage>
</organism>
<gene>
    <name evidence="6" type="ORF">FAD_1370</name>
</gene>
<proteinExistence type="predicted"/>
<dbReference type="EMBL" id="CP015363">
    <property type="protein sequence ID" value="ARD85232.1"/>
    <property type="molecule type" value="Genomic_DNA"/>
</dbReference>
<dbReference type="CDD" id="cd00056">
    <property type="entry name" value="ENDO3c"/>
    <property type="match status" value="1"/>
</dbReference>
<reference evidence="6 7" key="1">
    <citation type="submission" date="2011-10" db="EMBL/GenBank/DDBJ databases">
        <title>Metabolic and evolutionary patterns in the extreme acidophile Ferroplasma acidiphilum.</title>
        <authorList>
            <person name="Golyshina O.V."/>
            <person name="Kozyavkin S.A."/>
            <person name="Tatusov R.L."/>
            <person name="Slesarev A.I."/>
            <person name="Golyshin P.N."/>
        </authorList>
    </citation>
    <scope>NUCLEOTIDE SEQUENCE [LARGE SCALE GENOMIC DNA]</scope>
    <source>
        <strain evidence="7">Y</strain>
    </source>
</reference>
<dbReference type="GO" id="GO:0046872">
    <property type="term" value="F:metal ion binding"/>
    <property type="evidence" value="ECO:0007669"/>
    <property type="project" value="UniProtKB-KW"/>
</dbReference>
<dbReference type="Gene3D" id="1.10.340.30">
    <property type="entry name" value="Hypothetical protein, domain 2"/>
    <property type="match status" value="1"/>
</dbReference>
<evidence type="ECO:0000256" key="3">
    <source>
        <dbReference type="ARBA" id="ARBA00023004"/>
    </source>
</evidence>
<accession>A0A1V0N518</accession>
<keyword evidence="1" id="KW-0004">4Fe-4S</keyword>
<protein>
    <submittedName>
        <fullName evidence="6">Endonuclease III</fullName>
    </submittedName>
</protein>
<evidence type="ECO:0000313" key="6">
    <source>
        <dbReference type="EMBL" id="ARD85232.1"/>
    </source>
</evidence>
<dbReference type="SMART" id="SM00478">
    <property type="entry name" value="ENDO3c"/>
    <property type="match status" value="1"/>
</dbReference>
<keyword evidence="6" id="KW-0540">Nuclease</keyword>
<dbReference type="InterPro" id="IPR011257">
    <property type="entry name" value="DNA_glycosylase"/>
</dbReference>
<evidence type="ECO:0000256" key="4">
    <source>
        <dbReference type="ARBA" id="ARBA00023014"/>
    </source>
</evidence>
<evidence type="ECO:0000313" key="7">
    <source>
        <dbReference type="Proteomes" id="UP000192050"/>
    </source>
</evidence>
<dbReference type="GO" id="GO:0004519">
    <property type="term" value="F:endonuclease activity"/>
    <property type="evidence" value="ECO:0007669"/>
    <property type="project" value="UniProtKB-KW"/>
</dbReference>
<dbReference type="STRING" id="74969.FAD_1370"/>
<dbReference type="GeneID" id="31676862"/>
<keyword evidence="4" id="KW-0411">Iron-sulfur</keyword>
<keyword evidence="7" id="KW-1185">Reference proteome</keyword>
<evidence type="ECO:0000256" key="1">
    <source>
        <dbReference type="ARBA" id="ARBA00022485"/>
    </source>
</evidence>
<feature type="domain" description="HhH-GPD" evidence="5">
    <location>
        <begin position="33"/>
        <end position="188"/>
    </location>
</feature>
<dbReference type="Gene3D" id="1.10.1670.10">
    <property type="entry name" value="Helix-hairpin-Helix base-excision DNA repair enzymes (C-terminal)"/>
    <property type="match status" value="1"/>
</dbReference>
<keyword evidence="6" id="KW-0378">Hydrolase</keyword>
<dbReference type="GO" id="GO:0006284">
    <property type="term" value="P:base-excision repair"/>
    <property type="evidence" value="ECO:0007669"/>
    <property type="project" value="InterPro"/>
</dbReference>
<dbReference type="RefSeq" id="WP_081142860.1">
    <property type="nucleotide sequence ID" value="NZ_CP015363.1"/>
</dbReference>
<dbReference type="Pfam" id="PF00730">
    <property type="entry name" value="HhH-GPD"/>
    <property type="match status" value="1"/>
</dbReference>
<dbReference type="Proteomes" id="UP000192050">
    <property type="component" value="Chromosome"/>
</dbReference>
<name>A0A1V0N518_9ARCH</name>
<dbReference type="AlphaFoldDB" id="A0A1V0N518"/>
<dbReference type="InterPro" id="IPR023170">
    <property type="entry name" value="HhH_base_excis_C"/>
</dbReference>
<dbReference type="KEGG" id="fai:FAD_1370"/>
<dbReference type="GO" id="GO:0051539">
    <property type="term" value="F:4 iron, 4 sulfur cluster binding"/>
    <property type="evidence" value="ECO:0007669"/>
    <property type="project" value="UniProtKB-KW"/>
</dbReference>
<keyword evidence="2" id="KW-0479">Metal-binding</keyword>
<dbReference type="OrthoDB" id="19248at2157"/>
<dbReference type="PANTHER" id="PTHR10359">
    <property type="entry name" value="A/G-SPECIFIC ADENINE GLYCOSYLASE/ENDONUCLEASE III"/>
    <property type="match status" value="1"/>
</dbReference>
<keyword evidence="3" id="KW-0408">Iron</keyword>
<dbReference type="SUPFAM" id="SSF48150">
    <property type="entry name" value="DNA-glycosylase"/>
    <property type="match status" value="1"/>
</dbReference>
<sequence>MFGDLYNLLYVYYGNLEWWPSETDDETVIGTILTQNTSWKNVEKALKKMKENHVYTLNEIATTDQERLKELIKSSGFYNQKSRYLLTLSKEITEKYGNLPGMKNKDIKEIEGFIMGLNGVGNETMESIMLYALDYPVFVVDAYTLRFFKRFYGKDFSRKEIRNYAEEEFSEIDQLKNFHGMIVNLGKDFCKKTPVCKSCFLRDDCLYGKH</sequence>
<keyword evidence="6" id="KW-0255">Endonuclease</keyword>
<dbReference type="InterPro" id="IPR003265">
    <property type="entry name" value="HhH-GPD_domain"/>
</dbReference>
<dbReference type="PANTHER" id="PTHR10359:SF19">
    <property type="entry name" value="DNA REPAIR GLYCOSYLASE MJ1434-RELATED"/>
    <property type="match status" value="1"/>
</dbReference>
<evidence type="ECO:0000256" key="2">
    <source>
        <dbReference type="ARBA" id="ARBA00022723"/>
    </source>
</evidence>